<feature type="domain" description="Succinylglutamate desuccinylase/Aspartoacylase catalytic" evidence="5">
    <location>
        <begin position="44"/>
        <end position="234"/>
    </location>
</feature>
<dbReference type="GO" id="GO:0046872">
    <property type="term" value="F:metal ion binding"/>
    <property type="evidence" value="ECO:0007669"/>
    <property type="project" value="UniProtKB-KW"/>
</dbReference>
<keyword evidence="3" id="KW-0378">Hydrolase</keyword>
<dbReference type="Proteomes" id="UP000708298">
    <property type="component" value="Unassembled WGS sequence"/>
</dbReference>
<evidence type="ECO:0000256" key="1">
    <source>
        <dbReference type="ARBA" id="ARBA00001947"/>
    </source>
</evidence>
<dbReference type="Gene3D" id="3.40.630.10">
    <property type="entry name" value="Zn peptidases"/>
    <property type="match status" value="1"/>
</dbReference>
<dbReference type="Pfam" id="PF24827">
    <property type="entry name" value="AstE_AspA_cat"/>
    <property type="match status" value="1"/>
</dbReference>
<dbReference type="AlphaFoldDB" id="A0A963YW27"/>
<dbReference type="EMBL" id="JAESVB010000026">
    <property type="protein sequence ID" value="MCB8878194.1"/>
    <property type="molecule type" value="Genomic_DNA"/>
</dbReference>
<dbReference type="PANTHER" id="PTHR37326">
    <property type="entry name" value="BLL3975 PROTEIN"/>
    <property type="match status" value="1"/>
</dbReference>
<keyword evidence="7" id="KW-1185">Reference proteome</keyword>
<keyword evidence="4" id="KW-0862">Zinc</keyword>
<dbReference type="InterPro" id="IPR055438">
    <property type="entry name" value="AstE_AspA_cat"/>
</dbReference>
<organism evidence="6 7">
    <name type="scientific">Acidisoma silvae</name>
    <dbReference type="NCBI Taxonomy" id="2802396"/>
    <lineage>
        <taxon>Bacteria</taxon>
        <taxon>Pseudomonadati</taxon>
        <taxon>Pseudomonadota</taxon>
        <taxon>Alphaproteobacteria</taxon>
        <taxon>Acetobacterales</taxon>
        <taxon>Acidocellaceae</taxon>
        <taxon>Acidisoma</taxon>
    </lineage>
</organism>
<evidence type="ECO:0000313" key="7">
    <source>
        <dbReference type="Proteomes" id="UP000708298"/>
    </source>
</evidence>
<comment type="caution">
    <text evidence="6">The sequence shown here is derived from an EMBL/GenBank/DDBJ whole genome shotgun (WGS) entry which is preliminary data.</text>
</comment>
<proteinExistence type="predicted"/>
<evidence type="ECO:0000259" key="5">
    <source>
        <dbReference type="Pfam" id="PF24827"/>
    </source>
</evidence>
<sequence length="326" mass="34266">MSDWRFALVSPPAPGVRAQGFLSFDDPVLTGRDWPYVAIRGAAPGPAVLITAGIHGSEYPAIDAAVRLGALLNPQSMHGQVLVLPLMNPGAFWQRAAYVVPEDGQNLNRVFPGKADGSFSERLAWQLVQKAIRHADAYIDMHGGDMPEALVPFSIYQESGDAAVDAKSDALARAFGSPSLLIQRRRTDSLSGMTIGAAADFGVPGIIAEDGGAGLYDAAIAKTMLAGAENVLRSLGVLADATATFISPDRYAGFLWPRSRHAGFFRPSVCVGDSVAVGDTIGILKDFFDQTTETIIAEASGRILFLVTSPAIAENGLICGIGLPAA</sequence>
<dbReference type="PANTHER" id="PTHR37326:SF1">
    <property type="entry name" value="BLL3975 PROTEIN"/>
    <property type="match status" value="1"/>
</dbReference>
<dbReference type="RefSeq" id="WP_227323840.1">
    <property type="nucleotide sequence ID" value="NZ_JAESVB010000026.1"/>
</dbReference>
<dbReference type="GO" id="GO:0016811">
    <property type="term" value="F:hydrolase activity, acting on carbon-nitrogen (but not peptide) bonds, in linear amides"/>
    <property type="evidence" value="ECO:0007669"/>
    <property type="project" value="InterPro"/>
</dbReference>
<dbReference type="InterPro" id="IPR043795">
    <property type="entry name" value="N-alpha-Ac-DABA-like"/>
</dbReference>
<dbReference type="PIRSF" id="PIRSF039012">
    <property type="entry name" value="ASP"/>
    <property type="match status" value="1"/>
</dbReference>
<accession>A0A963YW27</accession>
<reference evidence="6" key="2">
    <citation type="submission" date="2021-01" db="EMBL/GenBank/DDBJ databases">
        <authorList>
            <person name="Mieszkin S."/>
            <person name="Pouder E."/>
            <person name="Alain K."/>
        </authorList>
    </citation>
    <scope>NUCLEOTIDE SEQUENCE</scope>
    <source>
        <strain evidence="6">HW T2.11</strain>
    </source>
</reference>
<name>A0A963YW27_9PROT</name>
<evidence type="ECO:0000256" key="4">
    <source>
        <dbReference type="ARBA" id="ARBA00022833"/>
    </source>
</evidence>
<dbReference type="SUPFAM" id="SSF53187">
    <property type="entry name" value="Zn-dependent exopeptidases"/>
    <property type="match status" value="1"/>
</dbReference>
<evidence type="ECO:0000256" key="2">
    <source>
        <dbReference type="ARBA" id="ARBA00022723"/>
    </source>
</evidence>
<keyword evidence="2" id="KW-0479">Metal-binding</keyword>
<dbReference type="InterPro" id="IPR053138">
    <property type="entry name" value="N-alpha-Ac-DABA_deacetylase"/>
</dbReference>
<evidence type="ECO:0000313" key="6">
    <source>
        <dbReference type="EMBL" id="MCB8878194.1"/>
    </source>
</evidence>
<evidence type="ECO:0000256" key="3">
    <source>
        <dbReference type="ARBA" id="ARBA00022801"/>
    </source>
</evidence>
<reference evidence="6" key="1">
    <citation type="journal article" date="2021" name="Microorganisms">
        <title>Acidisoma silvae sp. nov. and Acidisomacellulosilytica sp. nov., Two Acidophilic Bacteria Isolated from Decaying Wood, Hydrolyzing Cellulose and Producing Poly-3-hydroxybutyrate.</title>
        <authorList>
            <person name="Mieszkin S."/>
            <person name="Pouder E."/>
            <person name="Uroz S."/>
            <person name="Simon-Colin C."/>
            <person name="Alain K."/>
        </authorList>
    </citation>
    <scope>NUCLEOTIDE SEQUENCE</scope>
    <source>
        <strain evidence="6">HW T2.11</strain>
    </source>
</reference>
<dbReference type="GO" id="GO:0016788">
    <property type="term" value="F:hydrolase activity, acting on ester bonds"/>
    <property type="evidence" value="ECO:0007669"/>
    <property type="project" value="InterPro"/>
</dbReference>
<protein>
    <submittedName>
        <fullName evidence="6">Succinylglutamate desuccinylase/aspartoacylase family protein</fullName>
    </submittedName>
</protein>
<comment type="cofactor">
    <cofactor evidence="1">
        <name>Zn(2+)</name>
        <dbReference type="ChEBI" id="CHEBI:29105"/>
    </cofactor>
</comment>
<gene>
    <name evidence="6" type="ORF">ASILVAE211_23625</name>
</gene>